<dbReference type="EMBL" id="KK088412">
    <property type="protein sequence ID" value="EYE99130.1"/>
    <property type="molecule type" value="Genomic_DNA"/>
</dbReference>
<dbReference type="InterPro" id="IPR021848">
    <property type="entry name" value="HODM_asu-like"/>
</dbReference>
<dbReference type="Proteomes" id="UP000019804">
    <property type="component" value="Unassembled WGS sequence"/>
</dbReference>
<gene>
    <name evidence="3" type="ORF">EURHEDRAFT_446401</name>
</gene>
<dbReference type="STRING" id="1388766.A0A017SS95"/>
<dbReference type="RefSeq" id="XP_040642818.1">
    <property type="nucleotide sequence ID" value="XM_040783594.1"/>
</dbReference>
<reference evidence="4" key="1">
    <citation type="journal article" date="2014" name="Nat. Commun.">
        <title>Genomic adaptations of the halophilic Dead Sea filamentous fungus Eurotium rubrum.</title>
        <authorList>
            <person name="Kis-Papo T."/>
            <person name="Weig A.R."/>
            <person name="Riley R."/>
            <person name="Persoh D."/>
            <person name="Salamov A."/>
            <person name="Sun H."/>
            <person name="Lipzen A."/>
            <person name="Wasser S.P."/>
            <person name="Rambold G."/>
            <person name="Grigoriev I.V."/>
            <person name="Nevo E."/>
        </authorList>
    </citation>
    <scope>NUCLEOTIDE SEQUENCE [LARGE SCALE GENOMIC DNA]</scope>
    <source>
        <strain evidence="4">CBS 135680</strain>
    </source>
</reference>
<name>A0A017SS95_ASPRC</name>
<evidence type="ECO:0000313" key="3">
    <source>
        <dbReference type="EMBL" id="EYE99130.1"/>
    </source>
</evidence>
<dbReference type="Pfam" id="PF11927">
    <property type="entry name" value="HODM_asu-like"/>
    <property type="match status" value="1"/>
</dbReference>
<keyword evidence="2" id="KW-1133">Transmembrane helix</keyword>
<dbReference type="OrthoDB" id="497541at2759"/>
<protein>
    <submittedName>
        <fullName evidence="3">HRQ family protein 1</fullName>
    </submittedName>
</protein>
<sequence>MSSQILNTSQYHLEDVALIGLAVAVCIWAVNNILKRWNTKQEATRPLTPDLEKKPLGSKFKKSDRKPGEWTPSDFKRPTASPYLNWNVHTTKPIPYRPFRYGPKYFITMGLRSMKWDEWIELDNHYFRYHADKNRRIKERGTKSCMTAPEAMDGAIELLEELCTYLPERYPTMFLKTPTGITNLATNESFNITTRPLPEDPMATSARLIQDDLALMIERPDGDYYLLAGAILLPGFWRLQDKFGMRLSEIHTSGDVPQYKEKLEKGMMNFFRRLRPEDPVLRNNYFIQVDDNLAWSGSIGPEDLEEVSWNTAQKDKAIEHHFFRSERQSLRRLPRSGAVVFTIRTYFEPIAEIVKELYVPGRLASAIRSWGDDVSRYKGKEKYEGVLLEYLDRKHEEQIAAGLELEKEDDVRSYPF</sequence>
<feature type="transmembrane region" description="Helical" evidence="2">
    <location>
        <begin position="16"/>
        <end position="34"/>
    </location>
</feature>
<accession>A0A017SS95</accession>
<feature type="region of interest" description="Disordered" evidence="1">
    <location>
        <begin position="45"/>
        <end position="76"/>
    </location>
</feature>
<keyword evidence="4" id="KW-1185">Reference proteome</keyword>
<dbReference type="HOGENOM" id="CLU_025462_0_2_1"/>
<keyword evidence="2" id="KW-0812">Transmembrane</keyword>
<evidence type="ECO:0000256" key="1">
    <source>
        <dbReference type="SAM" id="MobiDB-lite"/>
    </source>
</evidence>
<keyword evidence="2" id="KW-0472">Membrane</keyword>
<evidence type="ECO:0000256" key="2">
    <source>
        <dbReference type="SAM" id="Phobius"/>
    </source>
</evidence>
<proteinExistence type="predicted"/>
<dbReference type="AlphaFoldDB" id="A0A017SS95"/>
<dbReference type="GeneID" id="63698718"/>
<organism evidence="3 4">
    <name type="scientific">Aspergillus ruber (strain CBS 135680)</name>
    <dbReference type="NCBI Taxonomy" id="1388766"/>
    <lineage>
        <taxon>Eukaryota</taxon>
        <taxon>Fungi</taxon>
        <taxon>Dikarya</taxon>
        <taxon>Ascomycota</taxon>
        <taxon>Pezizomycotina</taxon>
        <taxon>Eurotiomycetes</taxon>
        <taxon>Eurotiomycetidae</taxon>
        <taxon>Eurotiales</taxon>
        <taxon>Aspergillaceae</taxon>
        <taxon>Aspergillus</taxon>
        <taxon>Aspergillus subgen. Aspergillus</taxon>
    </lineage>
</organism>
<evidence type="ECO:0000313" key="4">
    <source>
        <dbReference type="Proteomes" id="UP000019804"/>
    </source>
</evidence>